<evidence type="ECO:0000313" key="5">
    <source>
        <dbReference type="EMBL" id="SDE99597.1"/>
    </source>
</evidence>
<keyword evidence="1" id="KW-0805">Transcription regulation</keyword>
<dbReference type="SMART" id="SM00345">
    <property type="entry name" value="HTH_GNTR"/>
    <property type="match status" value="1"/>
</dbReference>
<dbReference type="SUPFAM" id="SSF46785">
    <property type="entry name" value="Winged helix' DNA-binding domain"/>
    <property type="match status" value="1"/>
</dbReference>
<evidence type="ECO:0000256" key="1">
    <source>
        <dbReference type="ARBA" id="ARBA00023015"/>
    </source>
</evidence>
<evidence type="ECO:0000256" key="3">
    <source>
        <dbReference type="ARBA" id="ARBA00023163"/>
    </source>
</evidence>
<dbReference type="InterPro" id="IPR000524">
    <property type="entry name" value="Tscrpt_reg_HTH_GntR"/>
</dbReference>
<sequence length="251" mass="27013">MSRNGSTRTAAAGSHLPDEIASDLARKILNGELAVGDRLPSERLLCAEYAVSRPVVREALSKLKSDGLVASRAGSGVFVTAQNATSSFRIQNFAVSNREALEQAMELLVAIEVAATRLAALHRTDEDLKRIKRALVGMEFAIANDELGDEEDFQFHQAIVEATHNPHFQALCKHLEFGARNVIRQARTNTRANHVDLLDAVQEEHRAIFRAIAEGDAPGAAGAAERHLVNAAARIEVYLTGTSRGTEGGGA</sequence>
<dbReference type="RefSeq" id="WP_090113784.1">
    <property type="nucleotide sequence ID" value="NZ_FNAT01000006.1"/>
</dbReference>
<dbReference type="SMART" id="SM00895">
    <property type="entry name" value="FCD"/>
    <property type="match status" value="1"/>
</dbReference>
<feature type="domain" description="HTH gntR-type" evidence="4">
    <location>
        <begin position="14"/>
        <end position="82"/>
    </location>
</feature>
<dbReference type="PROSITE" id="PS50949">
    <property type="entry name" value="HTH_GNTR"/>
    <property type="match status" value="1"/>
</dbReference>
<dbReference type="Pfam" id="PF00392">
    <property type="entry name" value="GntR"/>
    <property type="match status" value="1"/>
</dbReference>
<organism evidence="5 6">
    <name type="scientific">Limimaricola pyoseonensis</name>
    <dbReference type="NCBI Taxonomy" id="521013"/>
    <lineage>
        <taxon>Bacteria</taxon>
        <taxon>Pseudomonadati</taxon>
        <taxon>Pseudomonadota</taxon>
        <taxon>Alphaproteobacteria</taxon>
        <taxon>Rhodobacterales</taxon>
        <taxon>Paracoccaceae</taxon>
        <taxon>Limimaricola</taxon>
    </lineage>
</organism>
<dbReference type="SUPFAM" id="SSF48008">
    <property type="entry name" value="GntR ligand-binding domain-like"/>
    <property type="match status" value="1"/>
</dbReference>
<evidence type="ECO:0000313" key="6">
    <source>
        <dbReference type="Proteomes" id="UP000198922"/>
    </source>
</evidence>
<dbReference type="InterPro" id="IPR036390">
    <property type="entry name" value="WH_DNA-bd_sf"/>
</dbReference>
<gene>
    <name evidence="5" type="ORF">SAMN04488567_3150</name>
</gene>
<dbReference type="PANTHER" id="PTHR43537">
    <property type="entry name" value="TRANSCRIPTIONAL REGULATOR, GNTR FAMILY"/>
    <property type="match status" value="1"/>
</dbReference>
<name>A0A1G7HGF5_9RHOB</name>
<reference evidence="6" key="1">
    <citation type="submission" date="2016-10" db="EMBL/GenBank/DDBJ databases">
        <authorList>
            <person name="Varghese N."/>
            <person name="Submissions S."/>
        </authorList>
    </citation>
    <scope>NUCLEOTIDE SEQUENCE [LARGE SCALE GENOMIC DNA]</scope>
    <source>
        <strain evidence="6">DSM 21424</strain>
    </source>
</reference>
<dbReference type="Pfam" id="PF07729">
    <property type="entry name" value="FCD"/>
    <property type="match status" value="1"/>
</dbReference>
<evidence type="ECO:0000256" key="2">
    <source>
        <dbReference type="ARBA" id="ARBA00023125"/>
    </source>
</evidence>
<accession>A0A1G7HGF5</accession>
<dbReference type="GO" id="GO:0003700">
    <property type="term" value="F:DNA-binding transcription factor activity"/>
    <property type="evidence" value="ECO:0007669"/>
    <property type="project" value="InterPro"/>
</dbReference>
<dbReference type="InterPro" id="IPR011711">
    <property type="entry name" value="GntR_C"/>
</dbReference>
<protein>
    <submittedName>
        <fullName evidence="5">DNA-binding transcriptional regulator, FadR family</fullName>
    </submittedName>
</protein>
<dbReference type="InterPro" id="IPR036388">
    <property type="entry name" value="WH-like_DNA-bd_sf"/>
</dbReference>
<dbReference type="PANTHER" id="PTHR43537:SF44">
    <property type="entry name" value="GNTR FAMILY REGULATORY PROTEIN"/>
    <property type="match status" value="1"/>
</dbReference>
<dbReference type="PRINTS" id="PR00035">
    <property type="entry name" value="HTHGNTR"/>
</dbReference>
<dbReference type="Proteomes" id="UP000198922">
    <property type="component" value="Unassembled WGS sequence"/>
</dbReference>
<keyword evidence="6" id="KW-1185">Reference proteome</keyword>
<dbReference type="CDD" id="cd07377">
    <property type="entry name" value="WHTH_GntR"/>
    <property type="match status" value="1"/>
</dbReference>
<dbReference type="GO" id="GO:0003677">
    <property type="term" value="F:DNA binding"/>
    <property type="evidence" value="ECO:0007669"/>
    <property type="project" value="UniProtKB-KW"/>
</dbReference>
<keyword evidence="2 5" id="KW-0238">DNA-binding</keyword>
<dbReference type="AlphaFoldDB" id="A0A1G7HGF5"/>
<dbReference type="STRING" id="521013.SAMN04488567_3150"/>
<dbReference type="Gene3D" id="1.10.10.10">
    <property type="entry name" value="Winged helix-like DNA-binding domain superfamily/Winged helix DNA-binding domain"/>
    <property type="match status" value="1"/>
</dbReference>
<dbReference type="OrthoDB" id="9028214at2"/>
<dbReference type="Gene3D" id="1.20.120.530">
    <property type="entry name" value="GntR ligand-binding domain-like"/>
    <property type="match status" value="1"/>
</dbReference>
<dbReference type="EMBL" id="FNAT01000006">
    <property type="protein sequence ID" value="SDE99597.1"/>
    <property type="molecule type" value="Genomic_DNA"/>
</dbReference>
<keyword evidence="3" id="KW-0804">Transcription</keyword>
<evidence type="ECO:0000259" key="4">
    <source>
        <dbReference type="PROSITE" id="PS50949"/>
    </source>
</evidence>
<dbReference type="InterPro" id="IPR008920">
    <property type="entry name" value="TF_FadR/GntR_C"/>
</dbReference>
<proteinExistence type="predicted"/>